<name>A0AAD5CBL4_AMBAR</name>
<dbReference type="GO" id="GO:0005576">
    <property type="term" value="C:extracellular region"/>
    <property type="evidence" value="ECO:0007669"/>
    <property type="project" value="TreeGrafter"/>
</dbReference>
<reference evidence="5" key="1">
    <citation type="submission" date="2022-06" db="EMBL/GenBank/DDBJ databases">
        <title>Uncovering the hologenomic basis of an extraordinary plant invasion.</title>
        <authorList>
            <person name="Bieker V.C."/>
            <person name="Martin M.D."/>
            <person name="Gilbert T."/>
            <person name="Hodgins K."/>
            <person name="Battlay P."/>
            <person name="Petersen B."/>
            <person name="Wilson J."/>
        </authorList>
    </citation>
    <scope>NUCLEOTIDE SEQUENCE</scope>
    <source>
        <strain evidence="5">AA19_3_7</strain>
        <tissue evidence="5">Leaf</tissue>
    </source>
</reference>
<dbReference type="Gene3D" id="3.90.730.10">
    <property type="entry name" value="Ribonuclease T2-like"/>
    <property type="match status" value="1"/>
</dbReference>
<protein>
    <submittedName>
        <fullName evidence="5">Uncharacterized protein</fullName>
    </submittedName>
</protein>
<dbReference type="PANTHER" id="PTHR11240:SF22">
    <property type="entry name" value="RIBONUCLEASE T2"/>
    <property type="match status" value="1"/>
</dbReference>
<keyword evidence="6" id="KW-1185">Reference proteome</keyword>
<accession>A0AAD5CBL4</accession>
<dbReference type="CDD" id="cd01061">
    <property type="entry name" value="RNase_T2_euk"/>
    <property type="match status" value="1"/>
</dbReference>
<dbReference type="Proteomes" id="UP001206925">
    <property type="component" value="Unassembled WGS sequence"/>
</dbReference>
<dbReference type="InterPro" id="IPR001568">
    <property type="entry name" value="RNase_T2-like"/>
</dbReference>
<dbReference type="InterPro" id="IPR036430">
    <property type="entry name" value="RNase_T2-like_sf"/>
</dbReference>
<keyword evidence="4" id="KW-0732">Signal</keyword>
<proteinExistence type="inferred from homology"/>
<evidence type="ECO:0000256" key="4">
    <source>
        <dbReference type="SAM" id="SignalP"/>
    </source>
</evidence>
<dbReference type="InterPro" id="IPR033697">
    <property type="entry name" value="Ribonuclease_T2_eukaryotic"/>
</dbReference>
<dbReference type="GO" id="GO:0006401">
    <property type="term" value="P:RNA catabolic process"/>
    <property type="evidence" value="ECO:0007669"/>
    <property type="project" value="TreeGrafter"/>
</dbReference>
<dbReference type="GO" id="GO:0033897">
    <property type="term" value="F:ribonuclease T2 activity"/>
    <property type="evidence" value="ECO:0007669"/>
    <property type="project" value="InterPro"/>
</dbReference>
<dbReference type="SUPFAM" id="SSF55895">
    <property type="entry name" value="Ribonuclease Rh-like"/>
    <property type="match status" value="1"/>
</dbReference>
<comment type="caution">
    <text evidence="5">The sequence shown here is derived from an EMBL/GenBank/DDBJ whole genome shotgun (WGS) entry which is preliminary data.</text>
</comment>
<feature type="signal peptide" evidence="4">
    <location>
        <begin position="1"/>
        <end position="23"/>
    </location>
</feature>
<dbReference type="Pfam" id="PF00445">
    <property type="entry name" value="Ribonuclease_T2"/>
    <property type="match status" value="1"/>
</dbReference>
<sequence length="240" mass="26464">MASLLSAVVLLSCLLSGFAYAVAETDFDFFALALEWPATSCSINSKTCCPYNGCCPGGSPPPGFTIRGLWPDYNDGSYPSCCEGPAYDETKCYGQVLDDTKLQNDNFMHQKETEKHGTCATSVIPDQQEYFLTALQLYLKYNVTDVLVKAGYKPSSKTYPLTGIVSAIESAFNTKPQITCNDKNVYQLRLCFTKEFEVRESCAGESTSCPEYVSLPKFAFRNVTKAAEIDWFSTIKSVVS</sequence>
<dbReference type="GO" id="GO:0003723">
    <property type="term" value="F:RNA binding"/>
    <property type="evidence" value="ECO:0007669"/>
    <property type="project" value="InterPro"/>
</dbReference>
<evidence type="ECO:0000256" key="2">
    <source>
        <dbReference type="ARBA" id="ARBA00023157"/>
    </source>
</evidence>
<evidence type="ECO:0000313" key="6">
    <source>
        <dbReference type="Proteomes" id="UP001206925"/>
    </source>
</evidence>
<evidence type="ECO:0000313" key="5">
    <source>
        <dbReference type="EMBL" id="KAI7738449.1"/>
    </source>
</evidence>
<evidence type="ECO:0000256" key="3">
    <source>
        <dbReference type="RuleBase" id="RU004328"/>
    </source>
</evidence>
<organism evidence="5 6">
    <name type="scientific">Ambrosia artemisiifolia</name>
    <name type="common">Common ragweed</name>
    <dbReference type="NCBI Taxonomy" id="4212"/>
    <lineage>
        <taxon>Eukaryota</taxon>
        <taxon>Viridiplantae</taxon>
        <taxon>Streptophyta</taxon>
        <taxon>Embryophyta</taxon>
        <taxon>Tracheophyta</taxon>
        <taxon>Spermatophyta</taxon>
        <taxon>Magnoliopsida</taxon>
        <taxon>eudicotyledons</taxon>
        <taxon>Gunneridae</taxon>
        <taxon>Pentapetalae</taxon>
        <taxon>asterids</taxon>
        <taxon>campanulids</taxon>
        <taxon>Asterales</taxon>
        <taxon>Asteraceae</taxon>
        <taxon>Asteroideae</taxon>
        <taxon>Heliantheae alliance</taxon>
        <taxon>Heliantheae</taxon>
        <taxon>Ambrosia</taxon>
    </lineage>
</organism>
<comment type="similarity">
    <text evidence="1 3">Belongs to the RNase T2 family.</text>
</comment>
<keyword evidence="2" id="KW-1015">Disulfide bond</keyword>
<evidence type="ECO:0000256" key="1">
    <source>
        <dbReference type="ARBA" id="ARBA00007469"/>
    </source>
</evidence>
<feature type="chain" id="PRO_5041942955" evidence="4">
    <location>
        <begin position="24"/>
        <end position="240"/>
    </location>
</feature>
<dbReference type="EMBL" id="JAMZMK010008812">
    <property type="protein sequence ID" value="KAI7738449.1"/>
    <property type="molecule type" value="Genomic_DNA"/>
</dbReference>
<dbReference type="PANTHER" id="PTHR11240">
    <property type="entry name" value="RIBONUCLEASE T2"/>
    <property type="match status" value="1"/>
</dbReference>
<gene>
    <name evidence="5" type="ORF">M8C21_010280</name>
</gene>
<dbReference type="AlphaFoldDB" id="A0AAD5CBL4"/>